<dbReference type="SMART" id="SM00353">
    <property type="entry name" value="HLH"/>
    <property type="match status" value="1"/>
</dbReference>
<sequence length="254" mass="27876">MMQCDNNQYGISFECDGGQFVNQLLHNAENRGCFSLPVKQSLVLDGGKGELVRACGRVGRKRGVSETKTAEALRSHSEAERRRRERINAHLESLRGLVPSNEKMDKATLLAEVVSQIKQLRATVSQASEGLQIPMDTDEVKVEAIENLSGDGSLLLRASLCCEHWPDLLSDVRKVIRSLPVRVVKTEISTLGSRVKVTFLISSVEGDSVVGSVRAALSSVVEKVSAMVESAEQLFIPRKRQRVLCLDSSSCLLQ</sequence>
<dbReference type="PANTHER" id="PTHR45844:SF9">
    <property type="entry name" value="OS09G0463900 PROTEIN"/>
    <property type="match status" value="1"/>
</dbReference>
<dbReference type="GO" id="GO:0003700">
    <property type="term" value="F:DNA-binding transcription factor activity"/>
    <property type="evidence" value="ECO:0007669"/>
    <property type="project" value="InterPro"/>
</dbReference>
<gene>
    <name evidence="7" type="ORF">SASPL_154130</name>
</gene>
<evidence type="ECO:0000256" key="4">
    <source>
        <dbReference type="ARBA" id="ARBA00023163"/>
    </source>
</evidence>
<dbReference type="PROSITE" id="PS50888">
    <property type="entry name" value="BHLH"/>
    <property type="match status" value="1"/>
</dbReference>
<accession>A0A8X8VZH6</accession>
<evidence type="ECO:0000256" key="5">
    <source>
        <dbReference type="ARBA" id="ARBA00023242"/>
    </source>
</evidence>
<dbReference type="GO" id="GO:0005634">
    <property type="term" value="C:nucleus"/>
    <property type="evidence" value="ECO:0007669"/>
    <property type="project" value="UniProtKB-SubCell"/>
</dbReference>
<name>A0A8X8VZH6_SALSN</name>
<reference evidence="7" key="2">
    <citation type="submission" date="2020-08" db="EMBL/GenBank/DDBJ databases">
        <title>Plant Genome Project.</title>
        <authorList>
            <person name="Zhang R.-G."/>
        </authorList>
    </citation>
    <scope>NUCLEOTIDE SEQUENCE</scope>
    <source>
        <strain evidence="7">Huo1</strain>
        <tissue evidence="7">Leaf</tissue>
    </source>
</reference>
<dbReference type="GO" id="GO:0046983">
    <property type="term" value="F:protein dimerization activity"/>
    <property type="evidence" value="ECO:0007669"/>
    <property type="project" value="InterPro"/>
</dbReference>
<evidence type="ECO:0000256" key="1">
    <source>
        <dbReference type="ARBA" id="ARBA00004123"/>
    </source>
</evidence>
<keyword evidence="3" id="KW-0238">DNA-binding</keyword>
<dbReference type="EMBL" id="PNBA02000022">
    <property type="protein sequence ID" value="KAG6385297.1"/>
    <property type="molecule type" value="Genomic_DNA"/>
</dbReference>
<dbReference type="InterPro" id="IPR036638">
    <property type="entry name" value="HLH_DNA-bd_sf"/>
</dbReference>
<dbReference type="SUPFAM" id="SSF47459">
    <property type="entry name" value="HLH, helix-loop-helix DNA-binding domain"/>
    <property type="match status" value="1"/>
</dbReference>
<comment type="caution">
    <text evidence="7">The sequence shown here is derived from an EMBL/GenBank/DDBJ whole genome shotgun (WGS) entry which is preliminary data.</text>
</comment>
<keyword evidence="8" id="KW-1185">Reference proteome</keyword>
<evidence type="ECO:0000313" key="7">
    <source>
        <dbReference type="EMBL" id="KAG6385297.1"/>
    </source>
</evidence>
<dbReference type="Pfam" id="PF00010">
    <property type="entry name" value="HLH"/>
    <property type="match status" value="1"/>
</dbReference>
<protein>
    <recommendedName>
        <fullName evidence="6">BHLH domain-containing protein</fullName>
    </recommendedName>
</protein>
<feature type="domain" description="BHLH" evidence="6">
    <location>
        <begin position="71"/>
        <end position="120"/>
    </location>
</feature>
<reference evidence="7" key="1">
    <citation type="submission" date="2018-01" db="EMBL/GenBank/DDBJ databases">
        <authorList>
            <person name="Mao J.F."/>
        </authorList>
    </citation>
    <scope>NUCLEOTIDE SEQUENCE</scope>
    <source>
        <strain evidence="7">Huo1</strain>
        <tissue evidence="7">Leaf</tissue>
    </source>
</reference>
<comment type="subcellular location">
    <subcellularLocation>
        <location evidence="1">Nucleus</location>
    </subcellularLocation>
</comment>
<evidence type="ECO:0000313" key="8">
    <source>
        <dbReference type="Proteomes" id="UP000298416"/>
    </source>
</evidence>
<keyword evidence="4" id="KW-0804">Transcription</keyword>
<keyword evidence="2" id="KW-0805">Transcription regulation</keyword>
<dbReference type="GO" id="GO:0003677">
    <property type="term" value="F:DNA binding"/>
    <property type="evidence" value="ECO:0007669"/>
    <property type="project" value="UniProtKB-KW"/>
</dbReference>
<dbReference type="PANTHER" id="PTHR45844">
    <property type="entry name" value="TRANSCRIPTION FACTOR BHLH30"/>
    <property type="match status" value="1"/>
</dbReference>
<dbReference type="Proteomes" id="UP000298416">
    <property type="component" value="Unassembled WGS sequence"/>
</dbReference>
<organism evidence="7">
    <name type="scientific">Salvia splendens</name>
    <name type="common">Scarlet sage</name>
    <dbReference type="NCBI Taxonomy" id="180675"/>
    <lineage>
        <taxon>Eukaryota</taxon>
        <taxon>Viridiplantae</taxon>
        <taxon>Streptophyta</taxon>
        <taxon>Embryophyta</taxon>
        <taxon>Tracheophyta</taxon>
        <taxon>Spermatophyta</taxon>
        <taxon>Magnoliopsida</taxon>
        <taxon>eudicotyledons</taxon>
        <taxon>Gunneridae</taxon>
        <taxon>Pentapetalae</taxon>
        <taxon>asterids</taxon>
        <taxon>lamiids</taxon>
        <taxon>Lamiales</taxon>
        <taxon>Lamiaceae</taxon>
        <taxon>Nepetoideae</taxon>
        <taxon>Mentheae</taxon>
        <taxon>Salviinae</taxon>
        <taxon>Salvia</taxon>
        <taxon>Salvia subgen. Calosphace</taxon>
        <taxon>core Calosphace</taxon>
    </lineage>
</organism>
<evidence type="ECO:0000259" key="6">
    <source>
        <dbReference type="PROSITE" id="PS50888"/>
    </source>
</evidence>
<proteinExistence type="predicted"/>
<evidence type="ECO:0000256" key="2">
    <source>
        <dbReference type="ARBA" id="ARBA00023015"/>
    </source>
</evidence>
<dbReference type="InterPro" id="IPR011598">
    <property type="entry name" value="bHLH_dom"/>
</dbReference>
<dbReference type="AlphaFoldDB" id="A0A8X8VZH6"/>
<evidence type="ECO:0000256" key="3">
    <source>
        <dbReference type="ARBA" id="ARBA00023125"/>
    </source>
</evidence>
<dbReference type="Gene3D" id="4.10.280.10">
    <property type="entry name" value="Helix-loop-helix DNA-binding domain"/>
    <property type="match status" value="1"/>
</dbReference>
<dbReference type="InterPro" id="IPR045847">
    <property type="entry name" value="AIG1-like"/>
</dbReference>
<keyword evidence="5" id="KW-0539">Nucleus</keyword>